<evidence type="ECO:0000256" key="2">
    <source>
        <dbReference type="ARBA" id="ARBA00005241"/>
    </source>
</evidence>
<gene>
    <name evidence="9" type="ORF">MMEN_LOCUS8479</name>
</gene>
<feature type="compositionally biased region" description="Low complexity" evidence="6">
    <location>
        <begin position="131"/>
        <end position="153"/>
    </location>
</feature>
<dbReference type="Gene3D" id="1.20.1250.20">
    <property type="entry name" value="MFS general substrate transporter like domains"/>
    <property type="match status" value="2"/>
</dbReference>
<evidence type="ECO:0000256" key="7">
    <source>
        <dbReference type="SAM" id="Phobius"/>
    </source>
</evidence>
<sequence>MKRSQQIDIKRTLALSGAFSFLCSCSQACLLPFLTLYFRELGLTPAMAGVVMGARRFLGLAWSPAAGLLAARYRKRRAVIVCSLLLSAAVALLLLLLPPVDGPAGGRPCGPAGQGPVPSRGPTPTGAGSDPSTAWTNPTAPSAPSAATSEGPTNMGLAPTDMGSVPAATGGSPPPPVDETAAVRMTSSSAASPAARNVRSGSLPEGEGGAGLGLGFLGSLKEMDTHTQLFLTVLVIASVWECFSAPLERAADDGLFEYLDQADASDRHASAGPRGPWGLLGAARSGGPLKALRLVASCPRARLAAVTAVAAGAARAAAEDFLLWQMQDHGSGQLHMGLALALAALSQAAYPLLSGRLARLLGPGRVLVAGAAGLALQSFYYSFLWGPWAALPAQPLTCLGAGAVWWALGVQSEDVAAPGAERSVRRLYGALSRGLGGGLGSLGGGLVAQRFGLAWLFRGVGVALMAWCACLPLLQWRAPLRRRVNYSRLLAADGSEASDSGSEQERDWLDRAMDEDCRQHANGKTPGARVPPGSGF</sequence>
<evidence type="ECO:0000313" key="10">
    <source>
        <dbReference type="Proteomes" id="UP000677803"/>
    </source>
</evidence>
<feature type="region of interest" description="Disordered" evidence="6">
    <location>
        <begin position="106"/>
        <end position="209"/>
    </location>
</feature>
<name>A0A8S4ASP8_9TELE</name>
<feature type="domain" description="Major facilitator superfamily associated" evidence="8">
    <location>
        <begin position="19"/>
        <end position="260"/>
    </location>
</feature>
<accession>A0A8S4ASP8</accession>
<evidence type="ECO:0000256" key="5">
    <source>
        <dbReference type="ARBA" id="ARBA00023136"/>
    </source>
</evidence>
<protein>
    <submittedName>
        <fullName evidence="9">(Atlantic silverside) hypothetical protein</fullName>
    </submittedName>
</protein>
<dbReference type="Proteomes" id="UP000677803">
    <property type="component" value="Unassembled WGS sequence"/>
</dbReference>
<keyword evidence="10" id="KW-1185">Reference proteome</keyword>
<dbReference type="AlphaFoldDB" id="A0A8S4ASP8"/>
<evidence type="ECO:0000256" key="4">
    <source>
        <dbReference type="ARBA" id="ARBA00022989"/>
    </source>
</evidence>
<feature type="domain" description="Major facilitator superfamily associated" evidence="8">
    <location>
        <begin position="306"/>
        <end position="458"/>
    </location>
</feature>
<dbReference type="GO" id="GO:0016020">
    <property type="term" value="C:membrane"/>
    <property type="evidence" value="ECO:0007669"/>
    <property type="project" value="UniProtKB-SubCell"/>
</dbReference>
<comment type="similarity">
    <text evidence="2">Belongs to the major facilitator superfamily. MFSD6 family.</text>
</comment>
<dbReference type="InterPro" id="IPR051717">
    <property type="entry name" value="MFS_MFSD6"/>
</dbReference>
<dbReference type="OrthoDB" id="515887at2759"/>
<feature type="transmembrane region" description="Helical" evidence="7">
    <location>
        <begin position="455"/>
        <end position="474"/>
    </location>
</feature>
<dbReference type="SUPFAM" id="SSF103473">
    <property type="entry name" value="MFS general substrate transporter"/>
    <property type="match status" value="2"/>
</dbReference>
<evidence type="ECO:0000313" key="9">
    <source>
        <dbReference type="EMBL" id="CAG5897426.1"/>
    </source>
</evidence>
<dbReference type="PROSITE" id="PS51257">
    <property type="entry name" value="PROKAR_LIPOPROTEIN"/>
    <property type="match status" value="1"/>
</dbReference>
<organism evidence="9 10">
    <name type="scientific">Menidia menidia</name>
    <name type="common">Atlantic silverside</name>
    <dbReference type="NCBI Taxonomy" id="238744"/>
    <lineage>
        <taxon>Eukaryota</taxon>
        <taxon>Metazoa</taxon>
        <taxon>Chordata</taxon>
        <taxon>Craniata</taxon>
        <taxon>Vertebrata</taxon>
        <taxon>Euteleostomi</taxon>
        <taxon>Actinopterygii</taxon>
        <taxon>Neopterygii</taxon>
        <taxon>Teleostei</taxon>
        <taxon>Neoteleostei</taxon>
        <taxon>Acanthomorphata</taxon>
        <taxon>Ovalentaria</taxon>
        <taxon>Atherinomorphae</taxon>
        <taxon>Atheriniformes</taxon>
        <taxon>Atherinopsidae</taxon>
        <taxon>Menidiinae</taxon>
        <taxon>Menidia</taxon>
    </lineage>
</organism>
<dbReference type="PANTHER" id="PTHR16172:SF41">
    <property type="entry name" value="MAJOR FACILITATOR SUPERFAMILY DOMAIN-CONTAINING PROTEIN 6-LIKE"/>
    <property type="match status" value="1"/>
</dbReference>
<evidence type="ECO:0000256" key="3">
    <source>
        <dbReference type="ARBA" id="ARBA00022692"/>
    </source>
</evidence>
<reference evidence="9" key="1">
    <citation type="submission" date="2021-05" db="EMBL/GenBank/DDBJ databases">
        <authorList>
            <person name="Tigano A."/>
        </authorList>
    </citation>
    <scope>NUCLEOTIDE SEQUENCE</scope>
</reference>
<feature type="transmembrane region" description="Helical" evidence="7">
    <location>
        <begin position="52"/>
        <end position="71"/>
    </location>
</feature>
<feature type="region of interest" description="Disordered" evidence="6">
    <location>
        <begin position="495"/>
        <end position="536"/>
    </location>
</feature>
<evidence type="ECO:0000256" key="6">
    <source>
        <dbReference type="SAM" id="MobiDB-lite"/>
    </source>
</evidence>
<comment type="subcellular location">
    <subcellularLocation>
        <location evidence="1">Membrane</location>
        <topology evidence="1">Multi-pass membrane protein</topology>
    </subcellularLocation>
</comment>
<feature type="transmembrane region" description="Helical" evidence="7">
    <location>
        <begin position="78"/>
        <end position="97"/>
    </location>
</feature>
<keyword evidence="5 7" id="KW-0472">Membrane</keyword>
<dbReference type="PANTHER" id="PTHR16172">
    <property type="entry name" value="MAJOR FACILITATOR SUPERFAMILY DOMAIN-CONTAINING PROTEIN 6-LIKE"/>
    <property type="match status" value="1"/>
</dbReference>
<dbReference type="InterPro" id="IPR024989">
    <property type="entry name" value="MFS_assoc_dom"/>
</dbReference>
<dbReference type="InterPro" id="IPR036259">
    <property type="entry name" value="MFS_trans_sf"/>
</dbReference>
<evidence type="ECO:0000259" key="8">
    <source>
        <dbReference type="Pfam" id="PF12832"/>
    </source>
</evidence>
<comment type="caution">
    <text evidence="9">The sequence shown here is derived from an EMBL/GenBank/DDBJ whole genome shotgun (WGS) entry which is preliminary data.</text>
</comment>
<proteinExistence type="inferred from homology"/>
<feature type="compositionally biased region" description="Basic and acidic residues" evidence="6">
    <location>
        <begin position="503"/>
        <end position="519"/>
    </location>
</feature>
<keyword evidence="4 7" id="KW-1133">Transmembrane helix</keyword>
<evidence type="ECO:0000256" key="1">
    <source>
        <dbReference type="ARBA" id="ARBA00004141"/>
    </source>
</evidence>
<dbReference type="Pfam" id="PF12832">
    <property type="entry name" value="MFS_1_like"/>
    <property type="match status" value="2"/>
</dbReference>
<keyword evidence="3 7" id="KW-0812">Transmembrane</keyword>
<dbReference type="EMBL" id="CAJRST010008890">
    <property type="protein sequence ID" value="CAG5897426.1"/>
    <property type="molecule type" value="Genomic_DNA"/>
</dbReference>